<evidence type="ECO:0000313" key="2">
    <source>
        <dbReference type="EMBL" id="PBK96590.1"/>
    </source>
</evidence>
<feature type="compositionally biased region" description="Basic and acidic residues" evidence="1">
    <location>
        <begin position="447"/>
        <end position="456"/>
    </location>
</feature>
<evidence type="ECO:0000313" key="3">
    <source>
        <dbReference type="Proteomes" id="UP000217790"/>
    </source>
</evidence>
<evidence type="ECO:0000256" key="1">
    <source>
        <dbReference type="SAM" id="MobiDB-lite"/>
    </source>
</evidence>
<dbReference type="InParanoid" id="A0A2H3DR89"/>
<keyword evidence="3" id="KW-1185">Reference proteome</keyword>
<protein>
    <submittedName>
        <fullName evidence="2">Uncharacterized protein</fullName>
    </submittedName>
</protein>
<sequence>MCPNCRGPPAASGALDARPLSELRLSDTEFSQFRKDAPPANMYNSLVDQKSPKLKIIGFNDDTKKVLKLSNPQDEDYVEVPWSSMDSVLWIAQRLEDIIHVSLHHFFLATDDGVIFKSFGELVCTVNAFKSRDQIVLTLLAHADLPSYISSNLKTHSWWHLEPEATSSTNPLEKCKAEFHLIHPEKSKDWSAYLEQRKKAVDAFESELSEFTGEDLSAFHEHIDEGVCAALGATDLEEDEQSVLHDAVIPLIVDGSDDGWGNVSRFDVLSRIYSPTRPKSVDVYLEYHYRTRYNLKTNIPRGPRAMNGFKSLVSLGLADVPPGRRWRGIDEREWNLSAEQLEGLHGFLYGTGSDGVAEKISRVALVRLLLGSVGFVLDVAEHNGDKDEQIQVADLRWEGTDNSARWLGSNIRRICDISALEQDDHDTDNEVDEDEYDEEYSDEEDDFGGRDGCSHQ</sequence>
<gene>
    <name evidence="2" type="ORF">ARMGADRAFT_701355</name>
</gene>
<dbReference type="OMA" id="WSAYLEQ"/>
<dbReference type="Proteomes" id="UP000217790">
    <property type="component" value="Unassembled WGS sequence"/>
</dbReference>
<reference evidence="3" key="1">
    <citation type="journal article" date="2017" name="Nat. Ecol. Evol.">
        <title>Genome expansion and lineage-specific genetic innovations in the forest pathogenic fungi Armillaria.</title>
        <authorList>
            <person name="Sipos G."/>
            <person name="Prasanna A.N."/>
            <person name="Walter M.C."/>
            <person name="O'Connor E."/>
            <person name="Balint B."/>
            <person name="Krizsan K."/>
            <person name="Kiss B."/>
            <person name="Hess J."/>
            <person name="Varga T."/>
            <person name="Slot J."/>
            <person name="Riley R."/>
            <person name="Boka B."/>
            <person name="Rigling D."/>
            <person name="Barry K."/>
            <person name="Lee J."/>
            <person name="Mihaltcheva S."/>
            <person name="LaButti K."/>
            <person name="Lipzen A."/>
            <person name="Waldron R."/>
            <person name="Moloney N.M."/>
            <person name="Sperisen C."/>
            <person name="Kredics L."/>
            <person name="Vagvoelgyi C."/>
            <person name="Patrignani A."/>
            <person name="Fitzpatrick D."/>
            <person name="Nagy I."/>
            <person name="Doyle S."/>
            <person name="Anderson J.B."/>
            <person name="Grigoriev I.V."/>
            <person name="Gueldener U."/>
            <person name="Muensterkoetter M."/>
            <person name="Nagy L.G."/>
        </authorList>
    </citation>
    <scope>NUCLEOTIDE SEQUENCE [LARGE SCALE GENOMIC DNA]</scope>
    <source>
        <strain evidence="3">Ar21-2</strain>
    </source>
</reference>
<organism evidence="2 3">
    <name type="scientific">Armillaria gallica</name>
    <name type="common">Bulbous honey fungus</name>
    <name type="synonym">Armillaria bulbosa</name>
    <dbReference type="NCBI Taxonomy" id="47427"/>
    <lineage>
        <taxon>Eukaryota</taxon>
        <taxon>Fungi</taxon>
        <taxon>Dikarya</taxon>
        <taxon>Basidiomycota</taxon>
        <taxon>Agaricomycotina</taxon>
        <taxon>Agaricomycetes</taxon>
        <taxon>Agaricomycetidae</taxon>
        <taxon>Agaricales</taxon>
        <taxon>Marasmiineae</taxon>
        <taxon>Physalacriaceae</taxon>
        <taxon>Armillaria</taxon>
    </lineage>
</organism>
<feature type="compositionally biased region" description="Acidic residues" evidence="1">
    <location>
        <begin position="422"/>
        <end position="446"/>
    </location>
</feature>
<feature type="region of interest" description="Disordered" evidence="1">
    <location>
        <begin position="422"/>
        <end position="456"/>
    </location>
</feature>
<dbReference type="EMBL" id="KZ293650">
    <property type="protein sequence ID" value="PBK96590.1"/>
    <property type="molecule type" value="Genomic_DNA"/>
</dbReference>
<proteinExistence type="predicted"/>
<name>A0A2H3DR89_ARMGA</name>
<dbReference type="AlphaFoldDB" id="A0A2H3DR89"/>
<accession>A0A2H3DR89</accession>
<dbReference type="OrthoDB" id="3012326at2759"/>